<gene>
    <name evidence="13" type="ORF">DCE01_05060</name>
</gene>
<accession>A0A101FIN6</accession>
<keyword evidence="8" id="KW-0547">Nucleotide-binding</keyword>
<name>A0A101FIN6_9BACT</name>
<dbReference type="EMBL" id="DLVE01000065">
    <property type="protein sequence ID" value="HAA84134.1"/>
    <property type="molecule type" value="Genomic_DNA"/>
</dbReference>
<evidence type="ECO:0000256" key="5">
    <source>
        <dbReference type="ARBA" id="ARBA00022679"/>
    </source>
</evidence>
<dbReference type="GO" id="GO:0008033">
    <property type="term" value="P:tRNA processing"/>
    <property type="evidence" value="ECO:0007669"/>
    <property type="project" value="UniProtKB-KW"/>
</dbReference>
<dbReference type="PANTHER" id="PTHR17490">
    <property type="entry name" value="SUA5"/>
    <property type="match status" value="1"/>
</dbReference>
<comment type="similarity">
    <text evidence="2">Belongs to the SUA5 family.</text>
</comment>
<dbReference type="Gene3D" id="3.90.870.10">
    <property type="entry name" value="DHBP synthase"/>
    <property type="match status" value="1"/>
</dbReference>
<evidence type="ECO:0000256" key="10">
    <source>
        <dbReference type="ARBA" id="ARBA00029774"/>
    </source>
</evidence>
<comment type="catalytic activity">
    <reaction evidence="11">
        <text>L-threonine + hydrogencarbonate + ATP = L-threonylcarbamoyladenylate + diphosphate + H2O</text>
        <dbReference type="Rhea" id="RHEA:36407"/>
        <dbReference type="ChEBI" id="CHEBI:15377"/>
        <dbReference type="ChEBI" id="CHEBI:17544"/>
        <dbReference type="ChEBI" id="CHEBI:30616"/>
        <dbReference type="ChEBI" id="CHEBI:33019"/>
        <dbReference type="ChEBI" id="CHEBI:57926"/>
        <dbReference type="ChEBI" id="CHEBI:73682"/>
        <dbReference type="EC" id="2.7.7.87"/>
    </reaction>
</comment>
<dbReference type="EC" id="2.7.7.87" evidence="3"/>
<evidence type="ECO:0000256" key="1">
    <source>
        <dbReference type="ARBA" id="ARBA00004496"/>
    </source>
</evidence>
<keyword evidence="9" id="KW-0067">ATP-binding</keyword>
<dbReference type="InterPro" id="IPR017945">
    <property type="entry name" value="DHBP_synth_RibB-like_a/b_dom"/>
</dbReference>
<dbReference type="GO" id="GO:0005737">
    <property type="term" value="C:cytoplasm"/>
    <property type="evidence" value="ECO:0007669"/>
    <property type="project" value="UniProtKB-SubCell"/>
</dbReference>
<keyword evidence="5" id="KW-0808">Transferase</keyword>
<sequence length="211" mass="23287">MPPQLLKLKKDLSNLEEIAKQTAQFLKKQAVGAIPTETFYGLATDPFSDKSLEKLFLLKNRPQHKPILLLIGEREQLYFLVEEIPPIAERLIEKFWPGPLTIVFPAKKNLSDYLTAGTGTIGIRLSSSPIVKAIVKAFGKPITGTSANLSEKPPCSSPEEVIQQLPDLDFIVDYGYLEATSPSTVVSVVNNQLSLIRAGAIPFKNILNLFL</sequence>
<dbReference type="Pfam" id="PF01300">
    <property type="entry name" value="Sua5_yciO_yrdC"/>
    <property type="match status" value="1"/>
</dbReference>
<dbReference type="RefSeq" id="WP_038063192.1">
    <property type="nucleotide sequence ID" value="NZ_DAINLL010000001.1"/>
</dbReference>
<dbReference type="GO" id="GO:0061710">
    <property type="term" value="F:L-threonylcarbamoyladenylate synthase"/>
    <property type="evidence" value="ECO:0007669"/>
    <property type="project" value="UniProtKB-EC"/>
</dbReference>
<dbReference type="InterPro" id="IPR050156">
    <property type="entry name" value="TC-AMP_synthase_SUA5"/>
</dbReference>
<evidence type="ECO:0000256" key="2">
    <source>
        <dbReference type="ARBA" id="ARBA00007663"/>
    </source>
</evidence>
<dbReference type="GO" id="GO:0003725">
    <property type="term" value="F:double-stranded RNA binding"/>
    <property type="evidence" value="ECO:0007669"/>
    <property type="project" value="InterPro"/>
</dbReference>
<keyword evidence="4" id="KW-0963">Cytoplasm</keyword>
<protein>
    <recommendedName>
        <fullName evidence="10">L-threonylcarbamoyladenylate synthase</fullName>
        <ecNumber evidence="3">2.7.7.87</ecNumber>
    </recommendedName>
    <alternativeName>
        <fullName evidence="10">L-threonylcarbamoyladenylate synthase</fullName>
    </alternativeName>
</protein>
<evidence type="ECO:0000256" key="3">
    <source>
        <dbReference type="ARBA" id="ARBA00012584"/>
    </source>
</evidence>
<dbReference type="SUPFAM" id="SSF55821">
    <property type="entry name" value="YrdC/RibB"/>
    <property type="match status" value="1"/>
</dbReference>
<dbReference type="GO" id="GO:0006450">
    <property type="term" value="P:regulation of translational fidelity"/>
    <property type="evidence" value="ECO:0007669"/>
    <property type="project" value="TreeGrafter"/>
</dbReference>
<keyword evidence="6" id="KW-0819">tRNA processing</keyword>
<dbReference type="PANTHER" id="PTHR17490:SF16">
    <property type="entry name" value="THREONYLCARBAMOYL-AMP SYNTHASE"/>
    <property type="match status" value="1"/>
</dbReference>
<evidence type="ECO:0000313" key="13">
    <source>
        <dbReference type="EMBL" id="HAA84134.1"/>
    </source>
</evidence>
<dbReference type="NCBIfam" id="TIGR00057">
    <property type="entry name" value="L-threonylcarbamoyladenylate synthase"/>
    <property type="match status" value="1"/>
</dbReference>
<evidence type="ECO:0000313" key="14">
    <source>
        <dbReference type="Proteomes" id="UP000257240"/>
    </source>
</evidence>
<keyword evidence="7" id="KW-0548">Nucleotidyltransferase</keyword>
<proteinExistence type="inferred from homology"/>
<dbReference type="GO" id="GO:0000049">
    <property type="term" value="F:tRNA binding"/>
    <property type="evidence" value="ECO:0007669"/>
    <property type="project" value="TreeGrafter"/>
</dbReference>
<dbReference type="PROSITE" id="PS51163">
    <property type="entry name" value="YRDC"/>
    <property type="match status" value="1"/>
</dbReference>
<dbReference type="Proteomes" id="UP000257240">
    <property type="component" value="Unassembled WGS sequence"/>
</dbReference>
<evidence type="ECO:0000256" key="7">
    <source>
        <dbReference type="ARBA" id="ARBA00022695"/>
    </source>
</evidence>
<evidence type="ECO:0000256" key="11">
    <source>
        <dbReference type="ARBA" id="ARBA00048366"/>
    </source>
</evidence>
<reference evidence="13 14" key="1">
    <citation type="journal article" date="2018" name="Nat. Biotechnol.">
        <title>A standardized bacterial taxonomy based on genome phylogeny substantially revises the tree of life.</title>
        <authorList>
            <person name="Parks D.H."/>
            <person name="Chuvochina M."/>
            <person name="Waite D.W."/>
            <person name="Rinke C."/>
            <person name="Skarshewski A."/>
            <person name="Chaumeil P.A."/>
            <person name="Hugenholtz P."/>
        </authorList>
    </citation>
    <scope>NUCLEOTIDE SEQUENCE [LARGE SCALE GENOMIC DNA]</scope>
    <source>
        <strain evidence="13">UBA12529</strain>
    </source>
</reference>
<evidence type="ECO:0000256" key="6">
    <source>
        <dbReference type="ARBA" id="ARBA00022694"/>
    </source>
</evidence>
<organism evidence="13 14">
    <name type="scientific">Thermodesulfobacterium commune</name>
    <dbReference type="NCBI Taxonomy" id="1741"/>
    <lineage>
        <taxon>Bacteria</taxon>
        <taxon>Pseudomonadati</taxon>
        <taxon>Thermodesulfobacteriota</taxon>
        <taxon>Thermodesulfobacteria</taxon>
        <taxon>Thermodesulfobacteriales</taxon>
        <taxon>Thermodesulfobacteriaceae</taxon>
        <taxon>Thermodesulfobacterium</taxon>
    </lineage>
</organism>
<comment type="caution">
    <text evidence="13">The sequence shown here is derived from an EMBL/GenBank/DDBJ whole genome shotgun (WGS) entry which is preliminary data.</text>
</comment>
<evidence type="ECO:0000256" key="9">
    <source>
        <dbReference type="ARBA" id="ARBA00022840"/>
    </source>
</evidence>
<evidence type="ECO:0000259" key="12">
    <source>
        <dbReference type="PROSITE" id="PS51163"/>
    </source>
</evidence>
<dbReference type="InterPro" id="IPR006070">
    <property type="entry name" value="Sua5-like_dom"/>
</dbReference>
<feature type="domain" description="YrdC-like" evidence="12">
    <location>
        <begin position="16"/>
        <end position="201"/>
    </location>
</feature>
<evidence type="ECO:0000256" key="4">
    <source>
        <dbReference type="ARBA" id="ARBA00022490"/>
    </source>
</evidence>
<comment type="subcellular location">
    <subcellularLocation>
        <location evidence="1">Cytoplasm</location>
    </subcellularLocation>
</comment>
<evidence type="ECO:0000256" key="8">
    <source>
        <dbReference type="ARBA" id="ARBA00022741"/>
    </source>
</evidence>
<dbReference type="GO" id="GO:0005524">
    <property type="term" value="F:ATP binding"/>
    <property type="evidence" value="ECO:0007669"/>
    <property type="project" value="UniProtKB-KW"/>
</dbReference>
<dbReference type="AlphaFoldDB" id="A0A101FIN6"/>